<accession>A0A2N1NMS9</accession>
<feature type="chain" id="PRO_5014968611" evidence="2">
    <location>
        <begin position="22"/>
        <end position="146"/>
    </location>
</feature>
<protein>
    <submittedName>
        <fullName evidence="3">Uncharacterized protein</fullName>
    </submittedName>
</protein>
<evidence type="ECO:0000313" key="4">
    <source>
        <dbReference type="Proteomes" id="UP000233469"/>
    </source>
</evidence>
<gene>
    <name evidence="3" type="ORF">RhiirC2_255874</name>
</gene>
<evidence type="ECO:0000256" key="1">
    <source>
        <dbReference type="SAM" id="Phobius"/>
    </source>
</evidence>
<sequence>MRSLVVVAALFLLLDIQSTEQFQNHFQYHIYVFRQNACVMKIFVLLFIYYNFSALPWRSNFCTHVILINEKFIKYFFFVILMLITGFKLLLNFSLTVTCRLIYYFLIVLLCKKPKKKMPNTNSRTPTCIGISNPNVIYFILFCLSI</sequence>
<keyword evidence="2" id="KW-0732">Signal</keyword>
<evidence type="ECO:0000256" key="2">
    <source>
        <dbReference type="SAM" id="SignalP"/>
    </source>
</evidence>
<keyword evidence="1" id="KW-0812">Transmembrane</keyword>
<feature type="transmembrane region" description="Helical" evidence="1">
    <location>
        <begin position="72"/>
        <end position="87"/>
    </location>
</feature>
<comment type="caution">
    <text evidence="3">The sequence shown here is derived from an EMBL/GenBank/DDBJ whole genome shotgun (WGS) entry which is preliminary data.</text>
</comment>
<organism evidence="3 4">
    <name type="scientific">Rhizophagus irregularis</name>
    <dbReference type="NCBI Taxonomy" id="588596"/>
    <lineage>
        <taxon>Eukaryota</taxon>
        <taxon>Fungi</taxon>
        <taxon>Fungi incertae sedis</taxon>
        <taxon>Mucoromycota</taxon>
        <taxon>Glomeromycotina</taxon>
        <taxon>Glomeromycetes</taxon>
        <taxon>Glomerales</taxon>
        <taxon>Glomeraceae</taxon>
        <taxon>Rhizophagus</taxon>
    </lineage>
</organism>
<dbReference type="Proteomes" id="UP000233469">
    <property type="component" value="Unassembled WGS sequence"/>
</dbReference>
<feature type="signal peptide" evidence="2">
    <location>
        <begin position="1"/>
        <end position="21"/>
    </location>
</feature>
<keyword evidence="1" id="KW-0472">Membrane</keyword>
<feature type="transmembrane region" description="Helical" evidence="1">
    <location>
        <begin position="93"/>
        <end position="111"/>
    </location>
</feature>
<feature type="transmembrane region" description="Helical" evidence="1">
    <location>
        <begin position="28"/>
        <end position="52"/>
    </location>
</feature>
<reference evidence="3 4" key="2">
    <citation type="submission" date="2017-10" db="EMBL/GenBank/DDBJ databases">
        <title>Extensive intraspecific genome diversity in a model arbuscular mycorrhizal fungus.</title>
        <authorList>
            <person name="Chen E.C.H."/>
            <person name="Morin E."/>
            <person name="Baudet D."/>
            <person name="Noel J."/>
            <person name="Ndikumana S."/>
            <person name="Charron P."/>
            <person name="St-Onge C."/>
            <person name="Giorgi J."/>
            <person name="Grigoriev I.V."/>
            <person name="Roux C."/>
            <person name="Martin F.M."/>
            <person name="Corradi N."/>
        </authorList>
    </citation>
    <scope>NUCLEOTIDE SEQUENCE [LARGE SCALE GENOMIC DNA]</scope>
    <source>
        <strain evidence="3 4">C2</strain>
    </source>
</reference>
<reference evidence="3 4" key="1">
    <citation type="submission" date="2016-04" db="EMBL/GenBank/DDBJ databases">
        <title>Genome analyses suggest a sexual origin of heterokaryosis in a supposedly ancient asexual fungus.</title>
        <authorList>
            <person name="Ropars J."/>
            <person name="Sedzielewska K."/>
            <person name="Noel J."/>
            <person name="Charron P."/>
            <person name="Farinelli L."/>
            <person name="Marton T."/>
            <person name="Kruger M."/>
            <person name="Pelin A."/>
            <person name="Brachmann A."/>
            <person name="Corradi N."/>
        </authorList>
    </citation>
    <scope>NUCLEOTIDE SEQUENCE [LARGE SCALE GENOMIC DNA]</scope>
    <source>
        <strain evidence="3 4">C2</strain>
    </source>
</reference>
<keyword evidence="1" id="KW-1133">Transmembrane helix</keyword>
<name>A0A2N1NMS9_9GLOM</name>
<evidence type="ECO:0000313" key="3">
    <source>
        <dbReference type="EMBL" id="PKK75160.1"/>
    </source>
</evidence>
<dbReference type="EMBL" id="LLXL01000262">
    <property type="protein sequence ID" value="PKK75160.1"/>
    <property type="molecule type" value="Genomic_DNA"/>
</dbReference>
<proteinExistence type="predicted"/>
<dbReference type="AlphaFoldDB" id="A0A2N1NMS9"/>